<keyword evidence="1" id="KW-1133">Transmembrane helix</keyword>
<evidence type="ECO:0000313" key="4">
    <source>
        <dbReference type="Proteomes" id="UP000034793"/>
    </source>
</evidence>
<evidence type="ECO:0000313" key="3">
    <source>
        <dbReference type="EMBL" id="KKR29248.1"/>
    </source>
</evidence>
<gene>
    <name evidence="3" type="ORF">UT61_C0034G0011</name>
</gene>
<keyword evidence="1" id="KW-0812">Transmembrane</keyword>
<dbReference type="EMBL" id="LBXL01000034">
    <property type="protein sequence ID" value="KKR29248.1"/>
    <property type="molecule type" value="Genomic_DNA"/>
</dbReference>
<proteinExistence type="predicted"/>
<feature type="transmembrane region" description="Helical" evidence="1">
    <location>
        <begin position="36"/>
        <end position="59"/>
    </location>
</feature>
<dbReference type="Gene3D" id="1.20.1110.10">
    <property type="entry name" value="Calcium-transporting ATPase, transmembrane domain"/>
    <property type="match status" value="1"/>
</dbReference>
<dbReference type="InterPro" id="IPR004014">
    <property type="entry name" value="ATPase_P-typ_cation-transptr_N"/>
</dbReference>
<dbReference type="SMART" id="SM00831">
    <property type="entry name" value="Cation_ATPase_N"/>
    <property type="match status" value="1"/>
</dbReference>
<dbReference type="SUPFAM" id="SSF81665">
    <property type="entry name" value="Calcium ATPase, transmembrane domain M"/>
    <property type="match status" value="1"/>
</dbReference>
<evidence type="ECO:0000256" key="1">
    <source>
        <dbReference type="SAM" id="Phobius"/>
    </source>
</evidence>
<feature type="non-terminal residue" evidence="3">
    <location>
        <position position="111"/>
    </location>
</feature>
<dbReference type="Proteomes" id="UP000034793">
    <property type="component" value="Unassembled WGS sequence"/>
</dbReference>
<evidence type="ECO:0000259" key="2">
    <source>
        <dbReference type="SMART" id="SM00831"/>
    </source>
</evidence>
<reference evidence="3 4" key="1">
    <citation type="journal article" date="2015" name="Nature">
        <title>rRNA introns, odd ribosomes, and small enigmatic genomes across a large radiation of phyla.</title>
        <authorList>
            <person name="Brown C.T."/>
            <person name="Hug L.A."/>
            <person name="Thomas B.C."/>
            <person name="Sharon I."/>
            <person name="Castelle C.J."/>
            <person name="Singh A."/>
            <person name="Wilkins M.J."/>
            <person name="Williams K.H."/>
            <person name="Banfield J.F."/>
        </authorList>
    </citation>
    <scope>NUCLEOTIDE SEQUENCE [LARGE SCALE GENOMIC DNA]</scope>
</reference>
<dbReference type="Gene3D" id="2.70.150.10">
    <property type="entry name" value="Calcium-transporting ATPase, cytoplasmic transduction domain A"/>
    <property type="match status" value="1"/>
</dbReference>
<organism evidence="3 4">
    <name type="scientific">Candidatus Woesebacteria bacterium GW2011_GWA1_39_8</name>
    <dbReference type="NCBI Taxonomy" id="1618552"/>
    <lineage>
        <taxon>Bacteria</taxon>
        <taxon>Candidatus Woeseibacteriota</taxon>
    </lineage>
</organism>
<dbReference type="Pfam" id="PF00690">
    <property type="entry name" value="Cation_ATPase_N"/>
    <property type="match status" value="1"/>
</dbReference>
<keyword evidence="1" id="KW-0472">Membrane</keyword>
<protein>
    <submittedName>
        <fullName evidence="3">ATPase, P-type (Transporting), HAD superfamily, subfamily IC</fullName>
    </submittedName>
</protein>
<name>A0A0G0PMW2_9BACT</name>
<accession>A0A0G0PMW2</accession>
<dbReference type="PANTHER" id="PTHR42861">
    <property type="entry name" value="CALCIUM-TRANSPORTING ATPASE"/>
    <property type="match status" value="1"/>
</dbReference>
<dbReference type="AlphaFoldDB" id="A0A0G0PMW2"/>
<sequence length="111" mass="12240">MPVDDLGLTSNEAEKKLAQFGHNTLPEKPPPSDLKIFLAQLKSPLVYVLLAASVITLFLGDVSDFIIIAFAIFINTILGFVQERKANRALTELKKLIHPEASVVRDGKIKK</sequence>
<feature type="domain" description="Cation-transporting P-type ATPase N-terminal" evidence="2">
    <location>
        <begin position="1"/>
        <end position="61"/>
    </location>
</feature>
<dbReference type="InterPro" id="IPR023298">
    <property type="entry name" value="ATPase_P-typ_TM_dom_sf"/>
</dbReference>
<comment type="caution">
    <text evidence="3">The sequence shown here is derived from an EMBL/GenBank/DDBJ whole genome shotgun (WGS) entry which is preliminary data.</text>
</comment>